<proteinExistence type="predicted"/>
<keyword evidence="1" id="KW-0677">Repeat</keyword>
<name>W1PHL0_AMBTC</name>
<evidence type="ECO:0000313" key="3">
    <source>
        <dbReference type="Proteomes" id="UP000017836"/>
    </source>
</evidence>
<dbReference type="HOGENOM" id="CLU_2052770_0_0_1"/>
<evidence type="ECO:0008006" key="4">
    <source>
        <dbReference type="Google" id="ProtNLM"/>
    </source>
</evidence>
<dbReference type="AlphaFoldDB" id="W1PHL0"/>
<sequence>MKRGGFMANEFALGSVLIACSGLEALNFGFSLHEHVFESITDPDVACWNALVACYVNNRVAEKALMAVSFMRKQNLQLEQFTFLVMLKACSISRNFDSERQVHALIIQSKVRKDLSVISP</sequence>
<organism evidence="2 3">
    <name type="scientific">Amborella trichopoda</name>
    <dbReference type="NCBI Taxonomy" id="13333"/>
    <lineage>
        <taxon>Eukaryota</taxon>
        <taxon>Viridiplantae</taxon>
        <taxon>Streptophyta</taxon>
        <taxon>Embryophyta</taxon>
        <taxon>Tracheophyta</taxon>
        <taxon>Spermatophyta</taxon>
        <taxon>Magnoliopsida</taxon>
        <taxon>Amborellales</taxon>
        <taxon>Amborellaceae</taxon>
        <taxon>Amborella</taxon>
    </lineage>
</organism>
<dbReference type="EMBL" id="KI393807">
    <property type="protein sequence ID" value="ERN07473.1"/>
    <property type="molecule type" value="Genomic_DNA"/>
</dbReference>
<evidence type="ECO:0000256" key="1">
    <source>
        <dbReference type="ARBA" id="ARBA00022737"/>
    </source>
</evidence>
<dbReference type="Gramene" id="ERN07473">
    <property type="protein sequence ID" value="ERN07473"/>
    <property type="gene ID" value="AMTR_s00019p00255430"/>
</dbReference>
<dbReference type="GO" id="GO:0009451">
    <property type="term" value="P:RNA modification"/>
    <property type="evidence" value="ECO:0007669"/>
    <property type="project" value="InterPro"/>
</dbReference>
<evidence type="ECO:0000313" key="2">
    <source>
        <dbReference type="EMBL" id="ERN07473.1"/>
    </source>
</evidence>
<dbReference type="Pfam" id="PF13041">
    <property type="entry name" value="PPR_2"/>
    <property type="match status" value="1"/>
</dbReference>
<reference evidence="3" key="1">
    <citation type="journal article" date="2013" name="Science">
        <title>The Amborella genome and the evolution of flowering plants.</title>
        <authorList>
            <consortium name="Amborella Genome Project"/>
        </authorList>
    </citation>
    <scope>NUCLEOTIDE SEQUENCE [LARGE SCALE GENOMIC DNA]</scope>
</reference>
<protein>
    <recommendedName>
        <fullName evidence="4">Pentatricopeptide repeat-containing protein</fullName>
    </recommendedName>
</protein>
<dbReference type="Proteomes" id="UP000017836">
    <property type="component" value="Unassembled WGS sequence"/>
</dbReference>
<dbReference type="NCBIfam" id="TIGR00756">
    <property type="entry name" value="PPR"/>
    <property type="match status" value="1"/>
</dbReference>
<dbReference type="Gene3D" id="1.25.40.10">
    <property type="entry name" value="Tetratricopeptide repeat domain"/>
    <property type="match status" value="1"/>
</dbReference>
<dbReference type="InterPro" id="IPR046960">
    <property type="entry name" value="PPR_At4g14850-like_plant"/>
</dbReference>
<accession>W1PHL0</accession>
<keyword evidence="3" id="KW-1185">Reference proteome</keyword>
<dbReference type="eggNOG" id="KOG4197">
    <property type="taxonomic scope" value="Eukaryota"/>
</dbReference>
<gene>
    <name evidence="2" type="ORF">AMTR_s00019p00255430</name>
</gene>
<dbReference type="InterPro" id="IPR011990">
    <property type="entry name" value="TPR-like_helical_dom_sf"/>
</dbReference>
<dbReference type="PANTHER" id="PTHR47926">
    <property type="entry name" value="PENTATRICOPEPTIDE REPEAT-CONTAINING PROTEIN"/>
    <property type="match status" value="1"/>
</dbReference>
<dbReference type="InterPro" id="IPR002885">
    <property type="entry name" value="PPR_rpt"/>
</dbReference>
<dbReference type="GO" id="GO:0003723">
    <property type="term" value="F:RNA binding"/>
    <property type="evidence" value="ECO:0007669"/>
    <property type="project" value="InterPro"/>
</dbReference>